<comment type="caution">
    <text evidence="4">The sequence shown here is derived from an EMBL/GenBank/DDBJ whole genome shotgun (WGS) entry which is preliminary data.</text>
</comment>
<evidence type="ECO:0000313" key="5">
    <source>
        <dbReference type="Proteomes" id="UP000612055"/>
    </source>
</evidence>
<gene>
    <name evidence="4" type="ORF">HYH03_003749</name>
</gene>
<accession>A0A835Y9F3</accession>
<feature type="region of interest" description="Disordered" evidence="1">
    <location>
        <begin position="460"/>
        <end position="503"/>
    </location>
</feature>
<dbReference type="AlphaFoldDB" id="A0A835Y9F3"/>
<proteinExistence type="predicted"/>
<evidence type="ECO:0000256" key="1">
    <source>
        <dbReference type="SAM" id="MobiDB-lite"/>
    </source>
</evidence>
<dbReference type="InterPro" id="IPR008752">
    <property type="entry name" value="Peptidase_M11"/>
</dbReference>
<keyword evidence="5" id="KW-1185">Reference proteome</keyword>
<protein>
    <recommendedName>
        <fullName evidence="3">Peptidase M11 gametolysin domain-containing protein</fullName>
    </recommendedName>
</protein>
<feature type="chain" id="PRO_5032632319" description="Peptidase M11 gametolysin domain-containing protein" evidence="2">
    <location>
        <begin position="23"/>
        <end position="503"/>
    </location>
</feature>
<name>A0A835Y9F3_9CHLO</name>
<organism evidence="4 5">
    <name type="scientific">Edaphochlamys debaryana</name>
    <dbReference type="NCBI Taxonomy" id="47281"/>
    <lineage>
        <taxon>Eukaryota</taxon>
        <taxon>Viridiplantae</taxon>
        <taxon>Chlorophyta</taxon>
        <taxon>core chlorophytes</taxon>
        <taxon>Chlorophyceae</taxon>
        <taxon>CS clade</taxon>
        <taxon>Chlamydomonadales</taxon>
        <taxon>Chlamydomonadales incertae sedis</taxon>
        <taxon>Edaphochlamys</taxon>
    </lineage>
</organism>
<feature type="compositionally biased region" description="Low complexity" evidence="1">
    <location>
        <begin position="492"/>
        <end position="503"/>
    </location>
</feature>
<dbReference type="Proteomes" id="UP000612055">
    <property type="component" value="Unassembled WGS sequence"/>
</dbReference>
<dbReference type="EMBL" id="JAEHOE010000010">
    <property type="protein sequence ID" value="KAG2498498.1"/>
    <property type="molecule type" value="Genomic_DNA"/>
</dbReference>
<feature type="signal peptide" evidence="2">
    <location>
        <begin position="1"/>
        <end position="22"/>
    </location>
</feature>
<dbReference type="OrthoDB" id="556090at2759"/>
<evidence type="ECO:0000313" key="4">
    <source>
        <dbReference type="EMBL" id="KAG2498498.1"/>
    </source>
</evidence>
<keyword evidence="2" id="KW-0732">Signal</keyword>
<evidence type="ECO:0000259" key="3">
    <source>
        <dbReference type="Pfam" id="PF05548"/>
    </source>
</evidence>
<evidence type="ECO:0000256" key="2">
    <source>
        <dbReference type="SAM" id="SignalP"/>
    </source>
</evidence>
<feature type="domain" description="Peptidase M11 gametolysin" evidence="3">
    <location>
        <begin position="127"/>
        <end position="425"/>
    </location>
</feature>
<reference evidence="4" key="1">
    <citation type="journal article" date="2020" name="bioRxiv">
        <title>Comparative genomics of Chlamydomonas.</title>
        <authorList>
            <person name="Craig R.J."/>
            <person name="Hasan A.R."/>
            <person name="Ness R.W."/>
            <person name="Keightley P.D."/>
        </authorList>
    </citation>
    <scope>NUCLEOTIDE SEQUENCE</scope>
    <source>
        <strain evidence="4">CCAP 11/70</strain>
    </source>
</reference>
<sequence length="503" mass="54102">MRSFSLLLSSALALALLSGAWAQRVIPPGQAKKLLAQGFLSAVDDPSGGETEYAITDPKGHKSHSLGKGIARKPKRDKAGNALEVGDYISAYCNPDANTGQCSSLTESDFDLINRPAPPTATGVVQRVLVLLGNNPNCNVPLRNETSLEYLRVRYFGADNSGTDPGCIARQIEECSYGNLRINSAATDFFMVTPECWATDVCAGYYDIDARMRAAALAIGVDPSAYERVHHVVNAPNCGWSGAAQTPGTIVWLRGWAMDGLTPLHEMTHHYYRWHGWAATATSAGVSVEYKDGSSYMGNGYVCPSAPQLANLQWASPAVGGGAVNSAVLPPGPATSAPFMLPATYMTGAGAYVRVLPDWVPGNLYLEVRRSMGADWRMAGKPWDGSVIIHDVRADYDLFPNVANFSRDHRSNFTGFVPPNTRKVMPAQMLVIYVGSFQGDKASVLPVYLCRYAGSDAECPTLSDPSPTPSPSPSPCKNPKACKDKPNKRNLRNLLGRRTAPEA</sequence>
<dbReference type="Pfam" id="PF05548">
    <property type="entry name" value="Peptidase_M11"/>
    <property type="match status" value="1"/>
</dbReference>
<feature type="compositionally biased region" description="Pro residues" evidence="1">
    <location>
        <begin position="466"/>
        <end position="476"/>
    </location>
</feature>